<gene>
    <name evidence="3" type="ORF">CAE01nite_04960</name>
</gene>
<dbReference type="PANTHER" id="PTHR34406">
    <property type="entry name" value="PROTEIN YCEI"/>
    <property type="match status" value="1"/>
</dbReference>
<dbReference type="OrthoDB" id="9811006at2"/>
<reference evidence="3 4" key="1">
    <citation type="submission" date="2019-07" db="EMBL/GenBank/DDBJ databases">
        <title>Whole genome shotgun sequence of Cellulomonas aerilata NBRC 106308.</title>
        <authorList>
            <person name="Hosoyama A."/>
            <person name="Uohara A."/>
            <person name="Ohji S."/>
            <person name="Ichikawa N."/>
        </authorList>
    </citation>
    <scope>NUCLEOTIDE SEQUENCE [LARGE SCALE GENOMIC DNA]</scope>
    <source>
        <strain evidence="3 4">NBRC 106308</strain>
    </source>
</reference>
<evidence type="ECO:0000256" key="1">
    <source>
        <dbReference type="ARBA" id="ARBA00008812"/>
    </source>
</evidence>
<evidence type="ECO:0000313" key="3">
    <source>
        <dbReference type="EMBL" id="GEO32771.1"/>
    </source>
</evidence>
<dbReference type="AlphaFoldDB" id="A0A512D8I9"/>
<dbReference type="InterPro" id="IPR036761">
    <property type="entry name" value="TTHA0802/YceI-like_sf"/>
</dbReference>
<dbReference type="Proteomes" id="UP000321181">
    <property type="component" value="Unassembled WGS sequence"/>
</dbReference>
<keyword evidence="4" id="KW-1185">Reference proteome</keyword>
<protein>
    <recommendedName>
        <fullName evidence="2">Lipid/polyisoprenoid-binding YceI-like domain-containing protein</fullName>
    </recommendedName>
</protein>
<dbReference type="Gene3D" id="2.40.128.110">
    <property type="entry name" value="Lipid/polyisoprenoid-binding, YceI-like"/>
    <property type="match status" value="1"/>
</dbReference>
<organism evidence="3 4">
    <name type="scientific">Cellulomonas aerilata</name>
    <dbReference type="NCBI Taxonomy" id="515326"/>
    <lineage>
        <taxon>Bacteria</taxon>
        <taxon>Bacillati</taxon>
        <taxon>Actinomycetota</taxon>
        <taxon>Actinomycetes</taxon>
        <taxon>Micrococcales</taxon>
        <taxon>Cellulomonadaceae</taxon>
        <taxon>Cellulomonas</taxon>
    </lineage>
</organism>
<dbReference type="PANTHER" id="PTHR34406:SF1">
    <property type="entry name" value="PROTEIN YCEI"/>
    <property type="match status" value="1"/>
</dbReference>
<comment type="similarity">
    <text evidence="1">Belongs to the UPF0312 family.</text>
</comment>
<dbReference type="Pfam" id="PF04264">
    <property type="entry name" value="YceI"/>
    <property type="match status" value="1"/>
</dbReference>
<dbReference type="SMART" id="SM00867">
    <property type="entry name" value="YceI"/>
    <property type="match status" value="1"/>
</dbReference>
<name>A0A512D8I9_9CELL</name>
<dbReference type="InterPro" id="IPR007372">
    <property type="entry name" value="Lipid/polyisoprenoid-bd_YceI"/>
</dbReference>
<evidence type="ECO:0000313" key="4">
    <source>
        <dbReference type="Proteomes" id="UP000321181"/>
    </source>
</evidence>
<sequence length="185" mass="19405">MSTITALPTESLTGTWVIDASHSEAGFTTRHAGIAKVRGSVAITEGTIVVGDDLTTSSVTAVLDPATIDTRDANRDGHLRSGDFFDTEAFPTWTFTSTSVVAQGGEYVLTGDLTIHGVTKTVELALEFNGTATDPFGNARAGFSATTKISRKDFGLTWNAALETGGFLVSDDVKVSLEISAIKQA</sequence>
<evidence type="ECO:0000259" key="2">
    <source>
        <dbReference type="SMART" id="SM00867"/>
    </source>
</evidence>
<feature type="domain" description="Lipid/polyisoprenoid-binding YceI-like" evidence="2">
    <location>
        <begin position="15"/>
        <end position="182"/>
    </location>
</feature>
<comment type="caution">
    <text evidence="3">The sequence shown here is derived from an EMBL/GenBank/DDBJ whole genome shotgun (WGS) entry which is preliminary data.</text>
</comment>
<proteinExistence type="inferred from homology"/>
<dbReference type="SUPFAM" id="SSF101874">
    <property type="entry name" value="YceI-like"/>
    <property type="match status" value="1"/>
</dbReference>
<dbReference type="EMBL" id="BJYY01000001">
    <property type="protein sequence ID" value="GEO32771.1"/>
    <property type="molecule type" value="Genomic_DNA"/>
</dbReference>
<accession>A0A512D8I9</accession>
<dbReference type="RefSeq" id="WP_146899372.1">
    <property type="nucleotide sequence ID" value="NZ_BAAARM010000001.1"/>
</dbReference>